<proteinExistence type="predicted"/>
<dbReference type="InParanoid" id="T1HVM7"/>
<evidence type="ECO:0000313" key="1">
    <source>
        <dbReference type="EnsemblMetazoa" id="RPRC008097-PA"/>
    </source>
</evidence>
<organism evidence="1 2">
    <name type="scientific">Rhodnius prolixus</name>
    <name type="common">Triatomid bug</name>
    <dbReference type="NCBI Taxonomy" id="13249"/>
    <lineage>
        <taxon>Eukaryota</taxon>
        <taxon>Metazoa</taxon>
        <taxon>Ecdysozoa</taxon>
        <taxon>Arthropoda</taxon>
        <taxon>Hexapoda</taxon>
        <taxon>Insecta</taxon>
        <taxon>Pterygota</taxon>
        <taxon>Neoptera</taxon>
        <taxon>Paraneoptera</taxon>
        <taxon>Hemiptera</taxon>
        <taxon>Heteroptera</taxon>
        <taxon>Panheteroptera</taxon>
        <taxon>Cimicomorpha</taxon>
        <taxon>Reduviidae</taxon>
        <taxon>Triatominae</taxon>
        <taxon>Rhodnius</taxon>
    </lineage>
</organism>
<dbReference type="EnsemblMetazoa" id="RPRC008097-RA">
    <property type="protein sequence ID" value="RPRC008097-PA"/>
    <property type="gene ID" value="RPRC008097"/>
</dbReference>
<dbReference type="AlphaFoldDB" id="T1HVM7"/>
<dbReference type="HOGENOM" id="CLU_1761033_0_0_1"/>
<dbReference type="Proteomes" id="UP000015103">
    <property type="component" value="Unassembled WGS sequence"/>
</dbReference>
<accession>T1HVM7</accession>
<reference evidence="1" key="1">
    <citation type="submission" date="2015-05" db="UniProtKB">
        <authorList>
            <consortium name="EnsemblMetazoa"/>
        </authorList>
    </citation>
    <scope>IDENTIFICATION</scope>
</reference>
<keyword evidence="2" id="KW-1185">Reference proteome</keyword>
<evidence type="ECO:0000313" key="2">
    <source>
        <dbReference type="Proteomes" id="UP000015103"/>
    </source>
</evidence>
<sequence length="148" mass="16621">MQRAVAAACLSASLAATSYVQMASEEYGEYDGWISLQMFRITYILIGDSRPVKLNIIGLRALMAEMRVINLMDHKRFPLFGKEQFFEEDLSTRFSSLPPQGTFGVAMRRGPADILRQDEYFRAKNFPSIQKGGGRELSSNEGKEILAS</sequence>
<dbReference type="VEuPathDB" id="VectorBase:RPRC008097"/>
<dbReference type="EMBL" id="ACPB03010726">
    <property type="status" value="NOT_ANNOTATED_CDS"/>
    <property type="molecule type" value="Genomic_DNA"/>
</dbReference>
<protein>
    <submittedName>
        <fullName evidence="1">Uncharacterized protein</fullName>
    </submittedName>
</protein>
<name>T1HVM7_RHOPR</name>